<keyword evidence="2" id="KW-0812">Transmembrane</keyword>
<dbReference type="OrthoDB" id="7784409at2"/>
<organism evidence="6 7">
    <name type="scientific">Devosia ginsengisoli</name>
    <dbReference type="NCBI Taxonomy" id="400770"/>
    <lineage>
        <taxon>Bacteria</taxon>
        <taxon>Pseudomonadati</taxon>
        <taxon>Pseudomonadota</taxon>
        <taxon>Alphaproteobacteria</taxon>
        <taxon>Hyphomicrobiales</taxon>
        <taxon>Devosiaceae</taxon>
        <taxon>Devosia</taxon>
    </lineage>
</organism>
<dbReference type="Pfam" id="PF04357">
    <property type="entry name" value="TamB"/>
    <property type="match status" value="1"/>
</dbReference>
<evidence type="ECO:0000256" key="2">
    <source>
        <dbReference type="ARBA" id="ARBA00022692"/>
    </source>
</evidence>
<proteinExistence type="predicted"/>
<sequence>MSTPSSTSLPAPRARGITVFVTVSGRASDIDVSFSSSPALPQDEVLSRLIFNRSMGELSPLQLAKLAGAAAELVGGGGNGLVDSLRGAAGLADLDLVTDDDGNVAVQAGTYIQDNVYLGVQAGANGQSKVTINLDVTSDLKVTGATSQDGNSSLGVFYERDY</sequence>
<keyword evidence="3" id="KW-1133">Transmembrane helix</keyword>
<protein>
    <recommendedName>
        <fullName evidence="5">Translocation and assembly module TamB C-terminal domain-containing protein</fullName>
    </recommendedName>
</protein>
<keyword evidence="7" id="KW-1185">Reference proteome</keyword>
<evidence type="ECO:0000256" key="3">
    <source>
        <dbReference type="ARBA" id="ARBA00022989"/>
    </source>
</evidence>
<dbReference type="AlphaFoldDB" id="A0A5B8LUB7"/>
<comment type="subcellular location">
    <subcellularLocation>
        <location evidence="1">Membrane</location>
        <topology evidence="1">Single-pass membrane protein</topology>
    </subcellularLocation>
</comment>
<feature type="domain" description="Translocation and assembly module TamB C-terminal" evidence="5">
    <location>
        <begin position="15"/>
        <end position="162"/>
    </location>
</feature>
<dbReference type="InterPro" id="IPR007452">
    <property type="entry name" value="TamB_C"/>
</dbReference>
<dbReference type="GO" id="GO:0005886">
    <property type="term" value="C:plasma membrane"/>
    <property type="evidence" value="ECO:0007669"/>
    <property type="project" value="InterPro"/>
</dbReference>
<evidence type="ECO:0000313" key="6">
    <source>
        <dbReference type="EMBL" id="QDZ11244.1"/>
    </source>
</evidence>
<evidence type="ECO:0000313" key="7">
    <source>
        <dbReference type="Proteomes" id="UP000315364"/>
    </source>
</evidence>
<keyword evidence="4" id="KW-0472">Membrane</keyword>
<dbReference type="EMBL" id="CP042304">
    <property type="protein sequence ID" value="QDZ11244.1"/>
    <property type="molecule type" value="Genomic_DNA"/>
</dbReference>
<reference evidence="6 7" key="1">
    <citation type="submission" date="2019-07" db="EMBL/GenBank/DDBJ databases">
        <title>Full genome sequence of Devosia sp. Gsoil 520.</title>
        <authorList>
            <person name="Im W.-T."/>
        </authorList>
    </citation>
    <scope>NUCLEOTIDE SEQUENCE [LARGE SCALE GENOMIC DNA]</scope>
    <source>
        <strain evidence="6 7">Gsoil 520</strain>
    </source>
</reference>
<evidence type="ECO:0000256" key="4">
    <source>
        <dbReference type="ARBA" id="ARBA00023136"/>
    </source>
</evidence>
<evidence type="ECO:0000256" key="1">
    <source>
        <dbReference type="ARBA" id="ARBA00004167"/>
    </source>
</evidence>
<accession>A0A5B8LUB7</accession>
<dbReference type="KEGG" id="dea:FPZ08_11015"/>
<evidence type="ECO:0000259" key="5">
    <source>
        <dbReference type="Pfam" id="PF04357"/>
    </source>
</evidence>
<gene>
    <name evidence="6" type="ORF">FPZ08_11015</name>
</gene>
<name>A0A5B8LUB7_9HYPH</name>
<dbReference type="Proteomes" id="UP000315364">
    <property type="component" value="Chromosome"/>
</dbReference>
<dbReference type="GO" id="GO:0009306">
    <property type="term" value="P:protein secretion"/>
    <property type="evidence" value="ECO:0007669"/>
    <property type="project" value="InterPro"/>
</dbReference>